<evidence type="ECO:0000256" key="4">
    <source>
        <dbReference type="ARBA" id="ARBA00023172"/>
    </source>
</evidence>
<keyword evidence="3" id="KW-0175">Coiled coil</keyword>
<keyword evidence="6" id="KW-1185">Reference proteome</keyword>
<evidence type="ECO:0000313" key="5">
    <source>
        <dbReference type="EMBL" id="MEK8090395.1"/>
    </source>
</evidence>
<dbReference type="Pfam" id="PF02646">
    <property type="entry name" value="RmuC"/>
    <property type="match status" value="1"/>
</dbReference>
<evidence type="ECO:0000256" key="3">
    <source>
        <dbReference type="ARBA" id="ARBA00023054"/>
    </source>
</evidence>
<accession>A0ABU9DA39</accession>
<gene>
    <name evidence="5" type="ORF">WOB96_11565</name>
</gene>
<dbReference type="InterPro" id="IPR003798">
    <property type="entry name" value="DNA_recombination_RmuC"/>
</dbReference>
<organism evidence="5 6">
    <name type="scientific">Thermithiobacillus plumbiphilus</name>
    <dbReference type="NCBI Taxonomy" id="1729899"/>
    <lineage>
        <taxon>Bacteria</taxon>
        <taxon>Pseudomonadati</taxon>
        <taxon>Pseudomonadota</taxon>
        <taxon>Acidithiobacillia</taxon>
        <taxon>Acidithiobacillales</taxon>
        <taxon>Thermithiobacillaceae</taxon>
        <taxon>Thermithiobacillus</taxon>
    </lineage>
</organism>
<keyword evidence="4" id="KW-0233">DNA recombination</keyword>
<dbReference type="Gene3D" id="1.20.5.1230">
    <property type="entry name" value="Apolipoprotein A-I"/>
    <property type="match status" value="1"/>
</dbReference>
<dbReference type="PANTHER" id="PTHR30563">
    <property type="entry name" value="DNA RECOMBINATION PROTEIN RMUC"/>
    <property type="match status" value="1"/>
</dbReference>
<protein>
    <submittedName>
        <fullName evidence="5">DNA recombination protein RmuC</fullName>
    </submittedName>
</protein>
<dbReference type="Proteomes" id="UP001446205">
    <property type="component" value="Unassembled WGS sequence"/>
</dbReference>
<name>A0ABU9DA39_9PROT</name>
<dbReference type="Gene3D" id="1.20.1260.80">
    <property type="match status" value="1"/>
</dbReference>
<evidence type="ECO:0000313" key="6">
    <source>
        <dbReference type="Proteomes" id="UP001446205"/>
    </source>
</evidence>
<dbReference type="RefSeq" id="WP_341371450.1">
    <property type="nucleotide sequence ID" value="NZ_JBBPCO010000011.1"/>
</dbReference>
<sequence>MSLTLVLILSLVLLLALGLWHLRQQTLMRDMLLRLEARQDEQTRRVELQGSDGLALRQQQMRDMQDFQTRMLTQLGQLQQQLEQRLGDTRTQLEVRQGEGLKALLEGLQGGMERVQRQVSEALARSAEEIGKRVEGLTQSTDQRLQEISGQVEKRLSEGFEKTTATFTDIVKRLALIDEAQKKIAELSGNVVSLQEILTDKRSRGAFGEVQLNGLVRNVLPESCFALQHVLHNGTRVDCILFLPEPTGKVAIDAKFPLENYRRMTDVSQGEEERRRAERQFKQDIRKHIQDIAGKYILPGHTADGAIMFIPAEAVFAEIHAHHPDLVEEAQRIRVWMCSPTTLMAILSTAGAVLKDEATRQQVHIIREHLGMLSKDFGLFQKRMDALASHIRQANKDVDEVGISARKISQRFQKIERVELEESAHGHLSLVQDEVLED</sequence>
<dbReference type="SUPFAM" id="SSF58113">
    <property type="entry name" value="Apolipoprotein A-I"/>
    <property type="match status" value="1"/>
</dbReference>
<comment type="similarity">
    <text evidence="2">Belongs to the RmuC family.</text>
</comment>
<reference evidence="5 6" key="1">
    <citation type="submission" date="2024-04" db="EMBL/GenBank/DDBJ databases">
        <authorList>
            <person name="Abashina T."/>
            <person name="Shaikin A."/>
        </authorList>
    </citation>
    <scope>NUCLEOTIDE SEQUENCE [LARGE SCALE GENOMIC DNA]</scope>
    <source>
        <strain evidence="5 6">AAFK</strain>
    </source>
</reference>
<evidence type="ECO:0000256" key="1">
    <source>
        <dbReference type="ARBA" id="ARBA00003416"/>
    </source>
</evidence>
<comment type="caution">
    <text evidence="5">The sequence shown here is derived from an EMBL/GenBank/DDBJ whole genome shotgun (WGS) entry which is preliminary data.</text>
</comment>
<proteinExistence type="inferred from homology"/>
<comment type="function">
    <text evidence="1">Involved in DNA recombination.</text>
</comment>
<evidence type="ECO:0000256" key="2">
    <source>
        <dbReference type="ARBA" id="ARBA00009840"/>
    </source>
</evidence>
<dbReference type="EMBL" id="JBBPCO010000011">
    <property type="protein sequence ID" value="MEK8090395.1"/>
    <property type="molecule type" value="Genomic_DNA"/>
</dbReference>
<dbReference type="PANTHER" id="PTHR30563:SF0">
    <property type="entry name" value="DNA RECOMBINATION PROTEIN RMUC"/>
    <property type="match status" value="1"/>
</dbReference>